<feature type="region of interest" description="Disordered" evidence="1">
    <location>
        <begin position="47"/>
        <end position="66"/>
    </location>
</feature>
<dbReference type="PANTHER" id="PTHR23153:SF38">
    <property type="entry name" value="UBX DOMAIN-CONTAINING PROTEIN 6"/>
    <property type="match status" value="1"/>
</dbReference>
<reference evidence="2 3" key="2">
    <citation type="submission" date="2018-11" db="EMBL/GenBank/DDBJ databases">
        <authorList>
            <consortium name="Pathogen Informatics"/>
        </authorList>
    </citation>
    <scope>NUCLEOTIDE SEQUENCE [LARGE SCALE GENOMIC DNA]</scope>
</reference>
<proteinExistence type="predicted"/>
<name>A0A183E8W4_9BILA</name>
<evidence type="ECO:0000313" key="3">
    <source>
        <dbReference type="Proteomes" id="UP000271098"/>
    </source>
</evidence>
<evidence type="ECO:0000313" key="2">
    <source>
        <dbReference type="EMBL" id="VDN29732.1"/>
    </source>
</evidence>
<dbReference type="AlphaFoldDB" id="A0A183E8W4"/>
<dbReference type="Proteomes" id="UP000271098">
    <property type="component" value="Unassembled WGS sequence"/>
</dbReference>
<reference evidence="4" key="1">
    <citation type="submission" date="2016-06" db="UniProtKB">
        <authorList>
            <consortium name="WormBaseParasite"/>
        </authorList>
    </citation>
    <scope>IDENTIFICATION</scope>
</reference>
<keyword evidence="3" id="KW-1185">Reference proteome</keyword>
<accession>A0A183E8W4</accession>
<dbReference type="GO" id="GO:0005737">
    <property type="term" value="C:cytoplasm"/>
    <property type="evidence" value="ECO:0007669"/>
    <property type="project" value="TreeGrafter"/>
</dbReference>
<dbReference type="WBParaSite" id="GPUH_0001742701-mRNA-1">
    <property type="protein sequence ID" value="GPUH_0001742701-mRNA-1"/>
    <property type="gene ID" value="GPUH_0001742701"/>
</dbReference>
<dbReference type="EMBL" id="UYRT01085129">
    <property type="protein sequence ID" value="VDN29732.1"/>
    <property type="molecule type" value="Genomic_DNA"/>
</dbReference>
<dbReference type="OrthoDB" id="49605at2759"/>
<evidence type="ECO:0000313" key="4">
    <source>
        <dbReference type="WBParaSite" id="GPUH_0001742701-mRNA-1"/>
    </source>
</evidence>
<organism evidence="4">
    <name type="scientific">Gongylonema pulchrum</name>
    <dbReference type="NCBI Taxonomy" id="637853"/>
    <lineage>
        <taxon>Eukaryota</taxon>
        <taxon>Metazoa</taxon>
        <taxon>Ecdysozoa</taxon>
        <taxon>Nematoda</taxon>
        <taxon>Chromadorea</taxon>
        <taxon>Rhabditida</taxon>
        <taxon>Spirurina</taxon>
        <taxon>Spiruromorpha</taxon>
        <taxon>Spiruroidea</taxon>
        <taxon>Gongylonematidae</taxon>
        <taxon>Gongylonema</taxon>
    </lineage>
</organism>
<protein>
    <submittedName>
        <fullName evidence="2 4">Uncharacterized protein</fullName>
    </submittedName>
</protein>
<evidence type="ECO:0000256" key="1">
    <source>
        <dbReference type="SAM" id="MobiDB-lite"/>
    </source>
</evidence>
<dbReference type="PANTHER" id="PTHR23153">
    <property type="entry name" value="UBX-RELATED"/>
    <property type="match status" value="1"/>
</dbReference>
<gene>
    <name evidence="2" type="ORF">GPUH_LOCUS17402</name>
</gene>
<sequence>MQVQEPTAERIASADVAAQAAYKRMNLGAQEESLTQRNIRMRALRELEKEKKERERSENVDSSLRETKHCAVDEQEFEHSSAISGVYFTCDLFGDDKLTKDEALRELEKEKKERERSENVDSSLRETKHCAVDEQEFEHSSAISGVYFTCDLFGDDKLTKDEK</sequence>